<sequence length="1502" mass="170044">MAGALISAAFSVVGKALSPLTDDLLKDWAASVKLGNNVRALELELLSVKALLEPTISKEIHSSSLNDLLHRLQDLAYDADDLLDELDYFRIQDELDGTSNAAGEHAKGCAHNLALHACHTAKAAVGKLICLPACCSPAATGKHFCFPCSSLPSVHDDEDNDGFYRRNPTNEETPKLRFSRVDASKRMQQIVEQLRLVRQNVSSTIATIGSNNWKAVSNIAQSRPTTISESIEPKLYGRDLIMNNIIHDITKGKHSAEVLTVIPIVGSGGIGKTTLAQHIYHNEQVQEHFNVKVWTCVSLNFSANKLIEEIGKYIPKVDGESSTATAGELIGQRLKNKRFLLVLDDIWDCSSEDEWKRLLVPFRKTQVQGNIIIVTTRFPAQAQIMMQTIDHSISLQGLEHTEFKELFLAIVFGDDQSIINDYKFLLETGDKIVSRLKGSPLAAKTVGRLLKAQLDMVHWTRVLESKEWEQKQGKDDIMPALKLSYDYLPSQLQRCFSYCALFPQDYKFQQDELINFWIGLEILHSSHGENKRVEDIGLSHLIQLVNHGFFEKERQKDGSGCYIIHDLLHKLARNVSSHECLSIESSQVRSLQIPPSIRHLSISIDDTSVQSRLSLKNCLEDFNTLDKRLKVEKLRSLMLVGKHHGFFVKVFGELFREANALRVVFLSEVSYDIEALLQNFYDLVHLRYLRIQNAFLAQTTVPNKISRFYHMMVLDAKHCNIIDLPSDMSNNLVKLRHFLVQNDRTHSSIVEVGKLESLQELRRFVVKQGQGFELRQIGHLVELGGSLCIADLENVQAKEEADEAKLMQKSHLHELTLCWNIYRPTKNSALEEHVLERLKPSSNLQKLSIVGHGGATCPSWLSMNLSIKSLESLRLEGVAWKSFPPIGELWLVNMPHEKISDNIIPNKRFEQLRRLELVQLPLLKRWAVHDPCQLFPFMEVIVIMSCSELVELSFSHSACCQQEKVAYCNLFPRLSQLAIIDCRQLLSFPPVPWTAAPCYIKIEGTGSPCLHSLVCEETYNSEYRLTDVGRNTPDSTFWNVLAFHNLTRLKELDMKICQPLPLHHLQTLSSLRTLNISYARNALPFAEGDSYVEYQFPVEWLHISPWIGSGKELTQLLTYFPKLLDLELQYCEKITGLGVRGQQATEISRPSSSVIEVDEAQIEQHQQLDARAEEEIAALAEGLLLLPPQLQKLHMDICPEFILVPNPLERGWIQGLNSLQWLHIHIPHGLLSSSLFSCPPFPSSLKHLYLEGAVSMETLDVSNLSSLTTLSVHRCGNLRSDGLFSLLSQGHLTKLWISETPNFFVDSEPSRVYEKQLHSCSSKLQELRIDDVAGVTATPIRSSLLFSSLVTLEFYCDNVVEHFTEEQEALLFVNSLEKISFMDCFRLQRLPARLHRLLNLKILEIVSCDAIQMLPKEDGLPSSLEELFIYNCPQIRSLPKNWLPNSLQKLKIRRCPAIQSLPKVDDLPSSLQALYVESGRSMELRRQCHKLIGSIPIVDCDY</sequence>
<accession>A0ABC8VWB5</accession>
<keyword evidence="5" id="KW-0611">Plant defense</keyword>
<evidence type="ECO:0000256" key="3">
    <source>
        <dbReference type="ARBA" id="ARBA00022737"/>
    </source>
</evidence>
<dbReference type="InterPro" id="IPR036388">
    <property type="entry name" value="WH-like_DNA-bd_sf"/>
</dbReference>
<dbReference type="PANTHER" id="PTHR36766:SF40">
    <property type="entry name" value="DISEASE RESISTANCE PROTEIN RGA3"/>
    <property type="match status" value="1"/>
</dbReference>
<feature type="domain" description="Disease resistance protein winged helix" evidence="9">
    <location>
        <begin position="501"/>
        <end position="572"/>
    </location>
</feature>
<evidence type="ECO:0000259" key="9">
    <source>
        <dbReference type="Pfam" id="PF23559"/>
    </source>
</evidence>
<keyword evidence="12" id="KW-1185">Reference proteome</keyword>
<evidence type="ECO:0000256" key="2">
    <source>
        <dbReference type="ARBA" id="ARBA00022614"/>
    </source>
</evidence>
<evidence type="ECO:0000256" key="1">
    <source>
        <dbReference type="ARBA" id="ARBA00008894"/>
    </source>
</evidence>
<reference evidence="11 12" key="2">
    <citation type="submission" date="2024-10" db="EMBL/GenBank/DDBJ databases">
        <authorList>
            <person name="Ryan C."/>
        </authorList>
    </citation>
    <scope>NUCLEOTIDE SEQUENCE [LARGE SCALE GENOMIC DNA]</scope>
</reference>
<keyword evidence="4" id="KW-0547">Nucleotide-binding</keyword>
<dbReference type="InterPro" id="IPR032675">
    <property type="entry name" value="LRR_dom_sf"/>
</dbReference>
<dbReference type="InterPro" id="IPR041118">
    <property type="entry name" value="Rx_N"/>
</dbReference>
<dbReference type="Proteomes" id="UP001497457">
    <property type="component" value="Chromosome 11b"/>
</dbReference>
<dbReference type="Gene3D" id="3.80.10.10">
    <property type="entry name" value="Ribonuclease Inhibitor"/>
    <property type="match status" value="3"/>
</dbReference>
<dbReference type="Pfam" id="PF25019">
    <property type="entry name" value="LRR_R13L1-DRL21"/>
    <property type="match status" value="1"/>
</dbReference>
<proteinExistence type="inferred from homology"/>
<evidence type="ECO:0000259" key="8">
    <source>
        <dbReference type="Pfam" id="PF18052"/>
    </source>
</evidence>
<dbReference type="PRINTS" id="PR00364">
    <property type="entry name" value="DISEASERSIST"/>
</dbReference>
<keyword evidence="3" id="KW-0677">Repeat</keyword>
<dbReference type="PANTHER" id="PTHR36766">
    <property type="entry name" value="PLANT BROAD-SPECTRUM MILDEW RESISTANCE PROTEIN RPW8"/>
    <property type="match status" value="1"/>
</dbReference>
<evidence type="ECO:0000256" key="4">
    <source>
        <dbReference type="ARBA" id="ARBA00022741"/>
    </source>
</evidence>
<name>A0ABC8VWB5_9POAL</name>
<dbReference type="Pfam" id="PF00931">
    <property type="entry name" value="NB-ARC"/>
    <property type="match status" value="1"/>
</dbReference>
<evidence type="ECO:0000256" key="6">
    <source>
        <dbReference type="ARBA" id="ARBA00022840"/>
    </source>
</evidence>
<evidence type="ECO:0008006" key="13">
    <source>
        <dbReference type="Google" id="ProtNLM"/>
    </source>
</evidence>
<dbReference type="Gene3D" id="1.20.5.4130">
    <property type="match status" value="1"/>
</dbReference>
<dbReference type="SUPFAM" id="SSF52540">
    <property type="entry name" value="P-loop containing nucleoside triphosphate hydrolases"/>
    <property type="match status" value="1"/>
</dbReference>
<dbReference type="GO" id="GO:0006952">
    <property type="term" value="P:defense response"/>
    <property type="evidence" value="ECO:0007669"/>
    <property type="project" value="UniProtKB-KW"/>
</dbReference>
<dbReference type="GO" id="GO:0005524">
    <property type="term" value="F:ATP binding"/>
    <property type="evidence" value="ECO:0007669"/>
    <property type="project" value="UniProtKB-KW"/>
</dbReference>
<keyword evidence="6" id="KW-0067">ATP-binding</keyword>
<feature type="domain" description="Disease resistance N-terminal" evidence="8">
    <location>
        <begin position="12"/>
        <end position="94"/>
    </location>
</feature>
<evidence type="ECO:0000259" key="7">
    <source>
        <dbReference type="Pfam" id="PF00931"/>
    </source>
</evidence>
<evidence type="ECO:0000313" key="11">
    <source>
        <dbReference type="EMBL" id="CAL4897806.1"/>
    </source>
</evidence>
<protein>
    <recommendedName>
        <fullName evidence="13">AAA+ ATPase domain-containing protein</fullName>
    </recommendedName>
</protein>
<keyword evidence="2" id="KW-0433">Leucine-rich repeat</keyword>
<dbReference type="Pfam" id="PF18052">
    <property type="entry name" value="Rx_N"/>
    <property type="match status" value="1"/>
</dbReference>
<organism evidence="11 12">
    <name type="scientific">Urochloa decumbens</name>
    <dbReference type="NCBI Taxonomy" id="240449"/>
    <lineage>
        <taxon>Eukaryota</taxon>
        <taxon>Viridiplantae</taxon>
        <taxon>Streptophyta</taxon>
        <taxon>Embryophyta</taxon>
        <taxon>Tracheophyta</taxon>
        <taxon>Spermatophyta</taxon>
        <taxon>Magnoliopsida</taxon>
        <taxon>Liliopsida</taxon>
        <taxon>Poales</taxon>
        <taxon>Poaceae</taxon>
        <taxon>PACMAD clade</taxon>
        <taxon>Panicoideae</taxon>
        <taxon>Panicodae</taxon>
        <taxon>Paniceae</taxon>
        <taxon>Melinidinae</taxon>
        <taxon>Urochloa</taxon>
    </lineage>
</organism>
<dbReference type="InterPro" id="IPR056789">
    <property type="entry name" value="LRR_R13L1-DRL21"/>
</dbReference>
<dbReference type="InterPro" id="IPR002182">
    <property type="entry name" value="NB-ARC"/>
</dbReference>
<comment type="similarity">
    <text evidence="1">Belongs to the disease resistance NB-LRR family.</text>
</comment>
<dbReference type="Pfam" id="PF23559">
    <property type="entry name" value="WHD_DRP"/>
    <property type="match status" value="1"/>
</dbReference>
<dbReference type="SUPFAM" id="SSF52058">
    <property type="entry name" value="L domain-like"/>
    <property type="match status" value="2"/>
</dbReference>
<dbReference type="Gene3D" id="3.40.50.300">
    <property type="entry name" value="P-loop containing nucleotide triphosphate hydrolases"/>
    <property type="match status" value="1"/>
</dbReference>
<dbReference type="InterPro" id="IPR058922">
    <property type="entry name" value="WHD_DRP"/>
</dbReference>
<reference evidence="12" key="1">
    <citation type="submission" date="2024-06" db="EMBL/GenBank/DDBJ databases">
        <authorList>
            <person name="Ryan C."/>
        </authorList>
    </citation>
    <scope>NUCLEOTIDE SEQUENCE [LARGE SCALE GENOMIC DNA]</scope>
</reference>
<dbReference type="EMBL" id="OZ075121">
    <property type="protein sequence ID" value="CAL4897806.1"/>
    <property type="molecule type" value="Genomic_DNA"/>
</dbReference>
<gene>
    <name evidence="11" type="ORF">URODEC1_LOCUS7443</name>
</gene>
<dbReference type="GO" id="GO:0051707">
    <property type="term" value="P:response to other organism"/>
    <property type="evidence" value="ECO:0007669"/>
    <property type="project" value="UniProtKB-ARBA"/>
</dbReference>
<feature type="domain" description="R13L1/DRL21-like LRR repeat region" evidence="10">
    <location>
        <begin position="774"/>
        <end position="889"/>
    </location>
</feature>
<evidence type="ECO:0000256" key="5">
    <source>
        <dbReference type="ARBA" id="ARBA00022821"/>
    </source>
</evidence>
<dbReference type="Gene3D" id="1.10.10.10">
    <property type="entry name" value="Winged helix-like DNA-binding domain superfamily/Winged helix DNA-binding domain"/>
    <property type="match status" value="1"/>
</dbReference>
<dbReference type="InterPro" id="IPR027417">
    <property type="entry name" value="P-loop_NTPase"/>
</dbReference>
<feature type="domain" description="NB-ARC" evidence="7">
    <location>
        <begin position="244"/>
        <end position="414"/>
    </location>
</feature>
<evidence type="ECO:0000313" key="12">
    <source>
        <dbReference type="Proteomes" id="UP001497457"/>
    </source>
</evidence>
<evidence type="ECO:0000259" key="10">
    <source>
        <dbReference type="Pfam" id="PF25019"/>
    </source>
</evidence>